<dbReference type="PANTHER" id="PTHR35716">
    <property type="entry name" value="OS05G0574700 PROTEIN-RELATED"/>
    <property type="match status" value="1"/>
</dbReference>
<dbReference type="EMBL" id="CAUYUJ010007040">
    <property type="protein sequence ID" value="CAK0819396.1"/>
    <property type="molecule type" value="Genomic_DNA"/>
</dbReference>
<dbReference type="PANTHER" id="PTHR35716:SF1">
    <property type="entry name" value="OS05G0574700 PROTEIN"/>
    <property type="match status" value="1"/>
</dbReference>
<accession>A0ABN9RR53</accession>
<reference evidence="1" key="1">
    <citation type="submission" date="2023-10" db="EMBL/GenBank/DDBJ databases">
        <authorList>
            <person name="Chen Y."/>
            <person name="Shah S."/>
            <person name="Dougan E. K."/>
            <person name="Thang M."/>
            <person name="Chan C."/>
        </authorList>
    </citation>
    <scope>NUCLEOTIDE SEQUENCE [LARGE SCALE GENOMIC DNA]</scope>
</reference>
<proteinExistence type="predicted"/>
<keyword evidence="2" id="KW-1185">Reference proteome</keyword>
<sequence length="151" mass="17109">MPSPRPWALAGPRTRWTRPRWTGGLARTSAPWTASGCLALEKGRRSLRTGAAARERLRQRMQVQLDALGDNDAPFRDHGVKTMYTFCGGAGLLELHEYFGYKKDLYHEEHFFGRFKSTFAKLIGHRGYTIDSSEERADESGGSYWVVRVSV</sequence>
<gene>
    <name evidence="1" type="ORF">PCOR1329_LOCUS21394</name>
</gene>
<evidence type="ECO:0000313" key="2">
    <source>
        <dbReference type="Proteomes" id="UP001189429"/>
    </source>
</evidence>
<comment type="caution">
    <text evidence="1">The sequence shown here is derived from an EMBL/GenBank/DDBJ whole genome shotgun (WGS) entry which is preliminary data.</text>
</comment>
<evidence type="ECO:0000313" key="1">
    <source>
        <dbReference type="EMBL" id="CAK0819396.1"/>
    </source>
</evidence>
<feature type="non-terminal residue" evidence="1">
    <location>
        <position position="1"/>
    </location>
</feature>
<feature type="non-terminal residue" evidence="1">
    <location>
        <position position="151"/>
    </location>
</feature>
<dbReference type="Proteomes" id="UP001189429">
    <property type="component" value="Unassembled WGS sequence"/>
</dbReference>
<protein>
    <submittedName>
        <fullName evidence="1">Uncharacterized protein</fullName>
    </submittedName>
</protein>
<name>A0ABN9RR53_9DINO</name>
<organism evidence="1 2">
    <name type="scientific">Prorocentrum cordatum</name>
    <dbReference type="NCBI Taxonomy" id="2364126"/>
    <lineage>
        <taxon>Eukaryota</taxon>
        <taxon>Sar</taxon>
        <taxon>Alveolata</taxon>
        <taxon>Dinophyceae</taxon>
        <taxon>Prorocentrales</taxon>
        <taxon>Prorocentraceae</taxon>
        <taxon>Prorocentrum</taxon>
    </lineage>
</organism>